<sequence>MGCSNGSPILRDEDLNYISHHTALDRAQVDEYHSNFLAKHPEGQISRKYFKCMILGCYPDTKHVDKLEKHIFRMYDTNGDGLIDFHEFMIILYVLSSGTPEENLNQIFKIFDINRDGSISLREMKRVIKDLYTLFLTKEHSKVDAQKGLAKNIFEEMDTDLDGRVSQEEFITAVLAQEKFSTYLTLKIIDIFVTE</sequence>
<evidence type="ECO:0000256" key="1">
    <source>
        <dbReference type="ARBA" id="ARBA00006049"/>
    </source>
</evidence>
<feature type="domain" description="EF-hand" evidence="7">
    <location>
        <begin position="99"/>
        <end position="134"/>
    </location>
</feature>
<dbReference type="InterPro" id="IPR002048">
    <property type="entry name" value="EF_hand_dom"/>
</dbReference>
<name>D3PFV6_LEPSM</name>
<dbReference type="InterPro" id="IPR018247">
    <property type="entry name" value="EF_Hand_1_Ca_BS"/>
</dbReference>
<dbReference type="EMBL" id="BT120512">
    <property type="protein sequence ID" value="ADD24152.1"/>
    <property type="molecule type" value="mRNA"/>
</dbReference>
<protein>
    <submittedName>
        <fullName evidence="8 11">Neuronal calcium sensor 2</fullName>
    </submittedName>
</protein>
<evidence type="ECO:0000256" key="4">
    <source>
        <dbReference type="ARBA" id="ARBA00022737"/>
    </source>
</evidence>
<dbReference type="SUPFAM" id="SSF47473">
    <property type="entry name" value="EF-hand"/>
    <property type="match status" value="1"/>
</dbReference>
<keyword evidence="6" id="KW-0449">Lipoprotein</keyword>
<evidence type="ECO:0000313" key="8">
    <source>
        <dbReference type="EMBL" id="ADD24152.1"/>
    </source>
</evidence>
<keyword evidence="2" id="KW-0519">Myristate</keyword>
<dbReference type="PROSITE" id="PS00018">
    <property type="entry name" value="EF_HAND_1"/>
    <property type="match status" value="2"/>
</dbReference>
<evidence type="ECO:0000256" key="6">
    <source>
        <dbReference type="ARBA" id="ARBA00023288"/>
    </source>
</evidence>
<dbReference type="InterPro" id="IPR011992">
    <property type="entry name" value="EF-hand-dom_pair"/>
</dbReference>
<evidence type="ECO:0000256" key="5">
    <source>
        <dbReference type="ARBA" id="ARBA00022837"/>
    </source>
</evidence>
<dbReference type="PRINTS" id="PR00450">
    <property type="entry name" value="RECOVERIN"/>
</dbReference>
<dbReference type="SMART" id="SM00054">
    <property type="entry name" value="EFh"/>
    <property type="match status" value="3"/>
</dbReference>
<dbReference type="Pfam" id="PF13499">
    <property type="entry name" value="EF-hand_7"/>
    <property type="match status" value="1"/>
</dbReference>
<dbReference type="CDD" id="cd00051">
    <property type="entry name" value="EFh"/>
    <property type="match status" value="2"/>
</dbReference>
<evidence type="ECO:0000313" key="9">
    <source>
        <dbReference type="EMBL" id="ADD37922.1"/>
    </source>
</evidence>
<keyword evidence="3" id="KW-0479">Metal-binding</keyword>
<dbReference type="InterPro" id="IPR028846">
    <property type="entry name" value="Recoverin"/>
</dbReference>
<dbReference type="OrthoDB" id="191686at2759"/>
<comment type="similarity">
    <text evidence="1">Belongs to the recoverin family.</text>
</comment>
<evidence type="ECO:0000313" key="11">
    <source>
        <dbReference type="EMBL" id="CDW32703.1"/>
    </source>
</evidence>
<dbReference type="Pfam" id="PF00036">
    <property type="entry name" value="EF-hand_1"/>
    <property type="match status" value="1"/>
</dbReference>
<organism evidence="8">
    <name type="scientific">Lepeophtheirus salmonis</name>
    <name type="common">Salmon louse</name>
    <name type="synonym">Caligus salmonis</name>
    <dbReference type="NCBI Taxonomy" id="72036"/>
    <lineage>
        <taxon>Eukaryota</taxon>
        <taxon>Metazoa</taxon>
        <taxon>Ecdysozoa</taxon>
        <taxon>Arthropoda</taxon>
        <taxon>Crustacea</taxon>
        <taxon>Multicrustacea</taxon>
        <taxon>Hexanauplia</taxon>
        <taxon>Copepoda</taxon>
        <taxon>Siphonostomatoida</taxon>
        <taxon>Caligidae</taxon>
        <taxon>Lepeophtheirus</taxon>
    </lineage>
</organism>
<dbReference type="PANTHER" id="PTHR23055:SF178">
    <property type="entry name" value="NEUROCALCIN HOMOLOG"/>
    <property type="match status" value="1"/>
</dbReference>
<dbReference type="PANTHER" id="PTHR23055">
    <property type="entry name" value="CALCIUM BINDING PROTEINS"/>
    <property type="match status" value="1"/>
</dbReference>
<dbReference type="OMA" id="EKHIFRM"/>
<dbReference type="EMBL" id="BT120992">
    <property type="protein sequence ID" value="ADD37922.1"/>
    <property type="molecule type" value="mRNA"/>
</dbReference>
<reference evidence="9" key="1">
    <citation type="submission" date="2010-03" db="EMBL/GenBank/DDBJ databases">
        <title>Atlantic Lepeophtheirus salmonis ESTs and full-length cDNAs.</title>
        <authorList>
            <person name="Yasuike M."/>
            <person name="von Schalburg K."/>
            <person name="Cooper G."/>
            <person name="Leong J."/>
            <person name="Nilsen F."/>
            <person name="Jones S.R.M."/>
            <person name="Koop B.F."/>
        </authorList>
    </citation>
    <scope>NUCLEOTIDE SEQUENCE</scope>
    <source>
        <strain evidence="9">Atlantic form</strain>
        <tissue evidence="9">Mixed tissue</tissue>
    </source>
</reference>
<reference evidence="10" key="3">
    <citation type="submission" date="2014-05" db="EMBL/GenBank/DDBJ databases">
        <authorList>
            <person name="Chronopoulou M."/>
        </authorList>
    </citation>
    <scope>NUCLEOTIDE SEQUENCE</scope>
    <source>
        <tissue evidence="10">Whole organism</tissue>
    </source>
</reference>
<proteinExistence type="evidence at transcript level"/>
<accession>D3PFV6</accession>
<feature type="domain" description="EF-hand" evidence="7">
    <location>
        <begin position="145"/>
        <end position="180"/>
    </location>
</feature>
<evidence type="ECO:0000256" key="3">
    <source>
        <dbReference type="ARBA" id="ARBA00022723"/>
    </source>
</evidence>
<gene>
    <name evidence="8" type="primary">NCS2</name>
</gene>
<keyword evidence="5" id="KW-0106">Calcium</keyword>
<reference evidence="8" key="2">
    <citation type="submission" date="2010-03" db="EMBL/GenBank/DDBJ databases">
        <title>Lepeophtheirus salmonis ESTs and full-length cDNAs.</title>
        <authorList>
            <person name="Yasuike M."/>
            <person name="von Schalburg K."/>
            <person name="Cooper G."/>
            <person name="Leong J."/>
            <person name="Jones S.R.M."/>
            <person name="Koop B.F."/>
        </authorList>
    </citation>
    <scope>NUCLEOTIDE SEQUENCE</scope>
    <source>
        <tissue evidence="8">Whole</tissue>
    </source>
</reference>
<dbReference type="GO" id="GO:0005509">
    <property type="term" value="F:calcium ion binding"/>
    <property type="evidence" value="ECO:0007669"/>
    <property type="project" value="InterPro"/>
</dbReference>
<feature type="domain" description="EF-hand" evidence="7">
    <location>
        <begin position="63"/>
        <end position="98"/>
    </location>
</feature>
<dbReference type="EMBL" id="HACA01015341">
    <property type="protein sequence ID" value="CDW32702.1"/>
    <property type="molecule type" value="Transcribed_RNA"/>
</dbReference>
<dbReference type="PROSITE" id="PS50222">
    <property type="entry name" value="EF_HAND_2"/>
    <property type="match status" value="3"/>
</dbReference>
<evidence type="ECO:0000256" key="2">
    <source>
        <dbReference type="ARBA" id="ARBA00022707"/>
    </source>
</evidence>
<evidence type="ECO:0000313" key="10">
    <source>
        <dbReference type="EMBL" id="CDW32702.1"/>
    </source>
</evidence>
<evidence type="ECO:0000259" key="7">
    <source>
        <dbReference type="PROSITE" id="PS50222"/>
    </source>
</evidence>
<keyword evidence="4" id="KW-0677">Repeat</keyword>
<dbReference type="Gene3D" id="1.10.238.10">
    <property type="entry name" value="EF-hand"/>
    <property type="match status" value="1"/>
</dbReference>
<dbReference type="AlphaFoldDB" id="D3PFV6"/>
<dbReference type="EMBL" id="HACA01015342">
    <property type="protein sequence ID" value="CDW32703.1"/>
    <property type="molecule type" value="Transcribed_RNA"/>
</dbReference>